<evidence type="ECO:0000313" key="2">
    <source>
        <dbReference type="EMBL" id="GAA2359716.1"/>
    </source>
</evidence>
<organism evidence="2 3">
    <name type="scientific">Saccharopolyspora halophila</name>
    <dbReference type="NCBI Taxonomy" id="405551"/>
    <lineage>
        <taxon>Bacteria</taxon>
        <taxon>Bacillati</taxon>
        <taxon>Actinomycetota</taxon>
        <taxon>Actinomycetes</taxon>
        <taxon>Pseudonocardiales</taxon>
        <taxon>Pseudonocardiaceae</taxon>
        <taxon>Saccharopolyspora</taxon>
    </lineage>
</organism>
<gene>
    <name evidence="2" type="ORF">GCM10009854_43220</name>
</gene>
<proteinExistence type="predicted"/>
<dbReference type="EMBL" id="BAAARA010000021">
    <property type="protein sequence ID" value="GAA2359716.1"/>
    <property type="molecule type" value="Genomic_DNA"/>
</dbReference>
<dbReference type="GO" id="GO:0032259">
    <property type="term" value="P:methylation"/>
    <property type="evidence" value="ECO:0007669"/>
    <property type="project" value="UniProtKB-KW"/>
</dbReference>
<keyword evidence="3" id="KW-1185">Reference proteome</keyword>
<dbReference type="InterPro" id="IPR006764">
    <property type="entry name" value="SAM_dep_MeTrfase_SAV2177_type"/>
</dbReference>
<reference evidence="2 3" key="1">
    <citation type="journal article" date="2019" name="Int. J. Syst. Evol. Microbiol.">
        <title>The Global Catalogue of Microorganisms (GCM) 10K type strain sequencing project: providing services to taxonomists for standard genome sequencing and annotation.</title>
        <authorList>
            <consortium name="The Broad Institute Genomics Platform"/>
            <consortium name="The Broad Institute Genome Sequencing Center for Infectious Disease"/>
            <person name="Wu L."/>
            <person name="Ma J."/>
        </authorList>
    </citation>
    <scope>NUCLEOTIDE SEQUENCE [LARGE SCALE GENOMIC DNA]</scope>
    <source>
        <strain evidence="2 3">JCM 16221</strain>
    </source>
</reference>
<sequence length="285" mass="31756">MSEENPFPPMRVELGRPNIARVYDWYLGGSTNWAIDRRFGQRVLRETPLVRAMAMSNRRFLHRVVRRLSKLGIDQFVDVGAGVPSPGNTHAIADEVDPGSRVVYIDHEPVAVAHLRMLLEEHGDLERHAVLQADLRDPGGLWKQVVGSGVLDPTRPIALLFLAVLHIRQEGPDGTDLTPQALHHYRELLPAGSYLAISHATDDGIGEPTREGVTKVKQMYDDWASKLTWRSKEETAALFGDFELLDPGMTWTSLWHPEDDAPSSPKVDFTDPSDSGCWAGVGRKT</sequence>
<dbReference type="Pfam" id="PF04672">
    <property type="entry name" value="Methyltransf_19"/>
    <property type="match status" value="1"/>
</dbReference>
<keyword evidence="2" id="KW-0489">Methyltransferase</keyword>
<dbReference type="Proteomes" id="UP001501218">
    <property type="component" value="Unassembled WGS sequence"/>
</dbReference>
<dbReference type="SUPFAM" id="SSF53335">
    <property type="entry name" value="S-adenosyl-L-methionine-dependent methyltransferases"/>
    <property type="match status" value="1"/>
</dbReference>
<feature type="region of interest" description="Disordered" evidence="1">
    <location>
        <begin position="259"/>
        <end position="285"/>
    </location>
</feature>
<dbReference type="RefSeq" id="WP_344136011.1">
    <property type="nucleotide sequence ID" value="NZ_BAAARA010000021.1"/>
</dbReference>
<dbReference type="PIRSF" id="PIRSF017393">
    <property type="entry name" value="MTase_SAV2177"/>
    <property type="match status" value="1"/>
</dbReference>
<accession>A0ABN3GSA6</accession>
<protein>
    <submittedName>
        <fullName evidence="2">SAM-dependent methyltransferase</fullName>
    </submittedName>
</protein>
<keyword evidence="2" id="KW-0808">Transferase</keyword>
<dbReference type="GO" id="GO:0008168">
    <property type="term" value="F:methyltransferase activity"/>
    <property type="evidence" value="ECO:0007669"/>
    <property type="project" value="UniProtKB-KW"/>
</dbReference>
<comment type="caution">
    <text evidence="2">The sequence shown here is derived from an EMBL/GenBank/DDBJ whole genome shotgun (WGS) entry which is preliminary data.</text>
</comment>
<evidence type="ECO:0000313" key="3">
    <source>
        <dbReference type="Proteomes" id="UP001501218"/>
    </source>
</evidence>
<name>A0ABN3GSA6_9PSEU</name>
<dbReference type="Gene3D" id="3.40.50.150">
    <property type="entry name" value="Vaccinia Virus protein VP39"/>
    <property type="match status" value="1"/>
</dbReference>
<dbReference type="InterPro" id="IPR029063">
    <property type="entry name" value="SAM-dependent_MTases_sf"/>
</dbReference>
<evidence type="ECO:0000256" key="1">
    <source>
        <dbReference type="SAM" id="MobiDB-lite"/>
    </source>
</evidence>